<dbReference type="PANTHER" id="PTHR33452">
    <property type="entry name" value="OXIDOREDUCTASE CATD-RELATED"/>
    <property type="match status" value="1"/>
</dbReference>
<evidence type="ECO:0000256" key="2">
    <source>
        <dbReference type="ARBA" id="ARBA00006679"/>
    </source>
</evidence>
<feature type="transmembrane region" description="Helical" evidence="7">
    <location>
        <begin position="70"/>
        <end position="88"/>
    </location>
</feature>
<comment type="subcellular location">
    <subcellularLocation>
        <location evidence="1">Cell membrane</location>
        <topology evidence="1">Multi-pass membrane protein</topology>
    </subcellularLocation>
</comment>
<dbReference type="InterPro" id="IPR032808">
    <property type="entry name" value="DoxX"/>
</dbReference>
<feature type="transmembrane region" description="Helical" evidence="7">
    <location>
        <begin position="45"/>
        <end position="63"/>
    </location>
</feature>
<keyword evidence="9" id="KW-1185">Reference proteome</keyword>
<keyword evidence="5 7" id="KW-1133">Transmembrane helix</keyword>
<evidence type="ECO:0000313" key="9">
    <source>
        <dbReference type="Proteomes" id="UP001179614"/>
    </source>
</evidence>
<sequence length="155" mass="16537">MNADRLKPYVLSLFRFIAGLILFHYGVAKLFKFPPVEIFADVTPFSLWGVAGMFELVLGGMLMLGLLTRLAAFILSGEMAFAYFLEHLPHSFYPAVNDGGLAIVLSFGCLYLAVAGGGPIGLDAMLGRRSGIGASGVGLKTRGRSAGRSNNGHRP</sequence>
<evidence type="ECO:0000256" key="7">
    <source>
        <dbReference type="SAM" id="Phobius"/>
    </source>
</evidence>
<evidence type="ECO:0000256" key="4">
    <source>
        <dbReference type="ARBA" id="ARBA00022692"/>
    </source>
</evidence>
<dbReference type="EMBL" id="CP089391">
    <property type="protein sequence ID" value="WBL77427.1"/>
    <property type="molecule type" value="Genomic_DNA"/>
</dbReference>
<evidence type="ECO:0000256" key="1">
    <source>
        <dbReference type="ARBA" id="ARBA00004651"/>
    </source>
</evidence>
<dbReference type="Pfam" id="PF07681">
    <property type="entry name" value="DoxX"/>
    <property type="match status" value="1"/>
</dbReference>
<evidence type="ECO:0000256" key="3">
    <source>
        <dbReference type="ARBA" id="ARBA00022475"/>
    </source>
</evidence>
<dbReference type="InterPro" id="IPR051907">
    <property type="entry name" value="DoxX-like_oxidoreductase"/>
</dbReference>
<keyword evidence="6 7" id="KW-0472">Membrane</keyword>
<evidence type="ECO:0000256" key="5">
    <source>
        <dbReference type="ARBA" id="ARBA00022989"/>
    </source>
</evidence>
<evidence type="ECO:0000313" key="8">
    <source>
        <dbReference type="EMBL" id="WBL77427.1"/>
    </source>
</evidence>
<keyword evidence="4 7" id="KW-0812">Transmembrane</keyword>
<reference evidence="8" key="1">
    <citation type="submission" date="2021-12" db="EMBL/GenBank/DDBJ databases">
        <title>Bradyrhizobium xenonodulans sp. nov.</title>
        <authorList>
            <person name="Claassens R."/>
            <person name="Venter S.N."/>
            <person name="Beukes C.W."/>
            <person name="Stepkowski T."/>
            <person name="Steenkamp E.T."/>
        </authorList>
    </citation>
    <scope>NUCLEOTIDE SEQUENCE</scope>
    <source>
        <strain evidence="8">14AB</strain>
    </source>
</reference>
<name>A0ABY7MJA6_9BRAD</name>
<feature type="transmembrane region" description="Helical" evidence="7">
    <location>
        <begin position="12"/>
        <end position="33"/>
    </location>
</feature>
<protein>
    <submittedName>
        <fullName evidence="8">DoxX family protein</fullName>
    </submittedName>
</protein>
<feature type="transmembrane region" description="Helical" evidence="7">
    <location>
        <begin position="100"/>
        <end position="122"/>
    </location>
</feature>
<dbReference type="Proteomes" id="UP001179614">
    <property type="component" value="Chromosome"/>
</dbReference>
<dbReference type="RefSeq" id="WP_270162686.1">
    <property type="nucleotide sequence ID" value="NZ_CP089391.1"/>
</dbReference>
<comment type="similarity">
    <text evidence="2">Belongs to the DoxX family.</text>
</comment>
<dbReference type="PANTHER" id="PTHR33452:SF4">
    <property type="entry name" value="BLL4328 PROTEIN"/>
    <property type="match status" value="1"/>
</dbReference>
<keyword evidence="3" id="KW-1003">Cell membrane</keyword>
<accession>A0ABY7MJA6</accession>
<organism evidence="8 9">
    <name type="scientific">Bradyrhizobium xenonodulans</name>
    <dbReference type="NCBI Taxonomy" id="2736875"/>
    <lineage>
        <taxon>Bacteria</taxon>
        <taxon>Pseudomonadati</taxon>
        <taxon>Pseudomonadota</taxon>
        <taxon>Alphaproteobacteria</taxon>
        <taxon>Hyphomicrobiales</taxon>
        <taxon>Nitrobacteraceae</taxon>
        <taxon>Bradyrhizobium</taxon>
    </lineage>
</organism>
<evidence type="ECO:0000256" key="6">
    <source>
        <dbReference type="ARBA" id="ARBA00023136"/>
    </source>
</evidence>
<gene>
    <name evidence="8" type="ORF">I3J27_31105</name>
</gene>
<proteinExistence type="inferred from homology"/>